<sequence>MMDEPTANKFIEATHWPRTFGAAALGMLALFLFVLTISTLKEWRFIGTGVPATNTISVSGEGEVFAVPDTATFSVTVQEEAEEVADAQEAAAKKSNDIKQYLMDSGIEEKDIKTTDYSIYPQYDYTQTVCREGYCPPGNQVLRGYQTSETISVKVRDTKKAGELLSGVGSRGATNVSGISFTIDDEDALKAEARGKAIEDARAKAAELAKQLNVRLVRIVGFYENDYGYPVPMAYGMGGDVAMSRTESVKIAPDISVGENKITSNVNVTYEIK</sequence>
<dbReference type="EMBL" id="MFKX01000008">
    <property type="protein sequence ID" value="OGG57907.1"/>
    <property type="molecule type" value="Genomic_DNA"/>
</dbReference>
<dbReference type="PANTHER" id="PTHR34387">
    <property type="entry name" value="SLR1258 PROTEIN"/>
    <property type="match status" value="1"/>
</dbReference>
<evidence type="ECO:0008006" key="4">
    <source>
        <dbReference type="Google" id="ProtNLM"/>
    </source>
</evidence>
<keyword evidence="1" id="KW-1133">Transmembrane helix</keyword>
<evidence type="ECO:0000313" key="3">
    <source>
        <dbReference type="Proteomes" id="UP000177958"/>
    </source>
</evidence>
<gene>
    <name evidence="2" type="ORF">A2853_03175</name>
</gene>
<dbReference type="AlphaFoldDB" id="A0A1F6D9B4"/>
<keyword evidence="1" id="KW-0812">Transmembrane</keyword>
<comment type="caution">
    <text evidence="2">The sequence shown here is derived from an EMBL/GenBank/DDBJ whole genome shotgun (WGS) entry which is preliminary data.</text>
</comment>
<feature type="transmembrane region" description="Helical" evidence="1">
    <location>
        <begin position="20"/>
        <end position="40"/>
    </location>
</feature>
<dbReference type="PANTHER" id="PTHR34387:SF1">
    <property type="entry name" value="PERIPLASMIC IMMUNOGENIC PROTEIN"/>
    <property type="match status" value="1"/>
</dbReference>
<accession>A0A1F6D9B4</accession>
<organism evidence="2 3">
    <name type="scientific">Candidatus Kaiserbacteria bacterium RIFCSPHIGHO2_01_FULL_55_17</name>
    <dbReference type="NCBI Taxonomy" id="1798484"/>
    <lineage>
        <taxon>Bacteria</taxon>
        <taxon>Candidatus Kaiseribacteriota</taxon>
    </lineage>
</organism>
<evidence type="ECO:0000313" key="2">
    <source>
        <dbReference type="EMBL" id="OGG57907.1"/>
    </source>
</evidence>
<name>A0A1F6D9B4_9BACT</name>
<dbReference type="InterPro" id="IPR052022">
    <property type="entry name" value="26kDa_periplasmic_antigen"/>
</dbReference>
<keyword evidence="1" id="KW-0472">Membrane</keyword>
<dbReference type="InterPro" id="IPR007497">
    <property type="entry name" value="SIMPL/DUF541"/>
</dbReference>
<proteinExistence type="predicted"/>
<dbReference type="Gene3D" id="3.30.110.170">
    <property type="entry name" value="Protein of unknown function (DUF541), domain 1"/>
    <property type="match status" value="1"/>
</dbReference>
<dbReference type="Pfam" id="PF04402">
    <property type="entry name" value="SIMPL"/>
    <property type="match status" value="1"/>
</dbReference>
<evidence type="ECO:0000256" key="1">
    <source>
        <dbReference type="SAM" id="Phobius"/>
    </source>
</evidence>
<protein>
    <recommendedName>
        <fullName evidence="4">DUF541 domain-containing protein</fullName>
    </recommendedName>
</protein>
<dbReference type="Proteomes" id="UP000177958">
    <property type="component" value="Unassembled WGS sequence"/>
</dbReference>
<dbReference type="Gene3D" id="3.30.70.2970">
    <property type="entry name" value="Protein of unknown function (DUF541), domain 2"/>
    <property type="match status" value="1"/>
</dbReference>
<dbReference type="GO" id="GO:0006974">
    <property type="term" value="P:DNA damage response"/>
    <property type="evidence" value="ECO:0007669"/>
    <property type="project" value="TreeGrafter"/>
</dbReference>
<reference evidence="2 3" key="1">
    <citation type="journal article" date="2016" name="Nat. Commun.">
        <title>Thousands of microbial genomes shed light on interconnected biogeochemical processes in an aquifer system.</title>
        <authorList>
            <person name="Anantharaman K."/>
            <person name="Brown C.T."/>
            <person name="Hug L.A."/>
            <person name="Sharon I."/>
            <person name="Castelle C.J."/>
            <person name="Probst A.J."/>
            <person name="Thomas B.C."/>
            <person name="Singh A."/>
            <person name="Wilkins M.J."/>
            <person name="Karaoz U."/>
            <person name="Brodie E.L."/>
            <person name="Williams K.H."/>
            <person name="Hubbard S.S."/>
            <person name="Banfield J.F."/>
        </authorList>
    </citation>
    <scope>NUCLEOTIDE SEQUENCE [LARGE SCALE GENOMIC DNA]</scope>
</reference>